<protein>
    <submittedName>
        <fullName evidence="1">Uncharacterized protein</fullName>
    </submittedName>
</protein>
<organism evidence="1 2">
    <name type="scientific">Phaeosphaeria nodorum (strain SN15 / ATCC MYA-4574 / FGSC 10173)</name>
    <name type="common">Glume blotch fungus</name>
    <name type="synonym">Parastagonospora nodorum</name>
    <dbReference type="NCBI Taxonomy" id="321614"/>
    <lineage>
        <taxon>Eukaryota</taxon>
        <taxon>Fungi</taxon>
        <taxon>Dikarya</taxon>
        <taxon>Ascomycota</taxon>
        <taxon>Pezizomycotina</taxon>
        <taxon>Dothideomycetes</taxon>
        <taxon>Pleosporomycetidae</taxon>
        <taxon>Pleosporales</taxon>
        <taxon>Pleosporineae</taxon>
        <taxon>Phaeosphaeriaceae</taxon>
        <taxon>Parastagonospora</taxon>
    </lineage>
</organism>
<dbReference type="GeneID" id="5981783"/>
<dbReference type="AlphaFoldDB" id="Q0U0G4"/>
<dbReference type="KEGG" id="pno:SNOG_14674"/>
<accession>Q0U0G4</accession>
<proteinExistence type="predicted"/>
<dbReference type="Proteomes" id="UP000001055">
    <property type="component" value="Unassembled WGS sequence"/>
</dbReference>
<sequence length="35" mass="4215">MSKSHPYIRAKSHQLMREGCCRHREAEYLHGDKRC</sequence>
<evidence type="ECO:0000313" key="2">
    <source>
        <dbReference type="Proteomes" id="UP000001055"/>
    </source>
</evidence>
<gene>
    <name evidence="1" type="ORF">SNOG_14674</name>
</gene>
<dbReference type="RefSeq" id="XP_001804857.1">
    <property type="nucleotide sequence ID" value="XM_001804805.1"/>
</dbReference>
<name>Q0U0G4_PHANO</name>
<dbReference type="EMBL" id="CH445357">
    <property type="protein sequence ID" value="EAT77866.1"/>
    <property type="molecule type" value="Genomic_DNA"/>
</dbReference>
<reference evidence="2" key="1">
    <citation type="journal article" date="2007" name="Plant Cell">
        <title>Dothideomycete-plant interactions illuminated by genome sequencing and EST analysis of the wheat pathogen Stagonospora nodorum.</title>
        <authorList>
            <person name="Hane J.K."/>
            <person name="Lowe R.G."/>
            <person name="Solomon P.S."/>
            <person name="Tan K.C."/>
            <person name="Schoch C.L."/>
            <person name="Spatafora J.W."/>
            <person name="Crous P.W."/>
            <person name="Kodira C."/>
            <person name="Birren B.W."/>
            <person name="Galagan J.E."/>
            <person name="Torriani S.F."/>
            <person name="McDonald B.A."/>
            <person name="Oliver R.P."/>
        </authorList>
    </citation>
    <scope>NUCLEOTIDE SEQUENCE [LARGE SCALE GENOMIC DNA]</scope>
    <source>
        <strain evidence="2">SN15 / ATCC MYA-4574 / FGSC 10173</strain>
    </source>
</reference>
<dbReference type="InParanoid" id="Q0U0G4"/>
<evidence type="ECO:0000313" key="1">
    <source>
        <dbReference type="EMBL" id="EAT77866.1"/>
    </source>
</evidence>